<accession>A0A5B8VAI3</accession>
<dbReference type="KEGG" id="pgin:FRZ67_14490"/>
<keyword evidence="2" id="KW-1185">Reference proteome</keyword>
<protein>
    <submittedName>
        <fullName evidence="1">Uncharacterized protein</fullName>
    </submittedName>
</protein>
<gene>
    <name evidence="1" type="ORF">FRZ67_14490</name>
</gene>
<organism evidence="1 2">
    <name type="scientific">Panacibacter ginsenosidivorans</name>
    <dbReference type="NCBI Taxonomy" id="1813871"/>
    <lineage>
        <taxon>Bacteria</taxon>
        <taxon>Pseudomonadati</taxon>
        <taxon>Bacteroidota</taxon>
        <taxon>Chitinophagia</taxon>
        <taxon>Chitinophagales</taxon>
        <taxon>Chitinophagaceae</taxon>
        <taxon>Panacibacter</taxon>
    </lineage>
</organism>
<sequence length="135" mass="16081">MIKFSELKQGDYVIAEYEGSRREGEVVRLNGDEKQVCVETEVQEFWYEPDDLYPIPMSDEAMKNLNFSKEIMPDGVVKYKKGSFRMVIPKEGDFSVVEMWYREDRRDHPDVHYVHQLQNHYLQMTKVHLTKEVMA</sequence>
<proteinExistence type="predicted"/>
<evidence type="ECO:0000313" key="1">
    <source>
        <dbReference type="EMBL" id="QEC68454.1"/>
    </source>
</evidence>
<dbReference type="RefSeq" id="WP_147190475.1">
    <property type="nucleotide sequence ID" value="NZ_CP042435.1"/>
</dbReference>
<dbReference type="OrthoDB" id="666099at2"/>
<evidence type="ECO:0000313" key="2">
    <source>
        <dbReference type="Proteomes" id="UP000321533"/>
    </source>
</evidence>
<dbReference type="EMBL" id="CP042435">
    <property type="protein sequence ID" value="QEC68454.1"/>
    <property type="molecule type" value="Genomic_DNA"/>
</dbReference>
<reference evidence="1 2" key="1">
    <citation type="journal article" date="2016" name="Int. J. Syst. Evol. Microbiol.">
        <title>Panacibacter ginsenosidivorans gen. nov., sp. nov., with ginsenoside converting activity isolated from soil of a ginseng field.</title>
        <authorList>
            <person name="Siddiqi M.Z."/>
            <person name="Muhammad Shafi S."/>
            <person name="Choi K.D."/>
            <person name="Im W.T."/>
        </authorList>
    </citation>
    <scope>NUCLEOTIDE SEQUENCE [LARGE SCALE GENOMIC DNA]</scope>
    <source>
        <strain evidence="1 2">Gsoil1550</strain>
    </source>
</reference>
<dbReference type="Proteomes" id="UP000321533">
    <property type="component" value="Chromosome"/>
</dbReference>
<dbReference type="AlphaFoldDB" id="A0A5B8VAI3"/>
<name>A0A5B8VAI3_9BACT</name>